<dbReference type="Proteomes" id="UP001567538">
    <property type="component" value="Unassembled WGS sequence"/>
</dbReference>
<organism evidence="2 3">
    <name type="scientific">Salvia divinorum</name>
    <name type="common">Maria pastora</name>
    <name type="synonym">Diviner's sage</name>
    <dbReference type="NCBI Taxonomy" id="28513"/>
    <lineage>
        <taxon>Eukaryota</taxon>
        <taxon>Viridiplantae</taxon>
        <taxon>Streptophyta</taxon>
        <taxon>Embryophyta</taxon>
        <taxon>Tracheophyta</taxon>
        <taxon>Spermatophyta</taxon>
        <taxon>Magnoliopsida</taxon>
        <taxon>eudicotyledons</taxon>
        <taxon>Gunneridae</taxon>
        <taxon>Pentapetalae</taxon>
        <taxon>asterids</taxon>
        <taxon>lamiids</taxon>
        <taxon>Lamiales</taxon>
        <taxon>Lamiaceae</taxon>
        <taxon>Nepetoideae</taxon>
        <taxon>Mentheae</taxon>
        <taxon>Salviinae</taxon>
        <taxon>Salvia</taxon>
        <taxon>Salvia subgen. Calosphace</taxon>
    </lineage>
</organism>
<dbReference type="InterPro" id="IPR041577">
    <property type="entry name" value="RT_RNaseH_2"/>
</dbReference>
<gene>
    <name evidence="2" type="ORF">AAHA92_14810</name>
</gene>
<sequence length="72" mass="8244">MTSTLVLYLLDFSKTFYIKTDVSDFGVGVVLLQDGHPLAYFNKKLGLRRRMASTYHKELYAIVEAIVQTLDQ</sequence>
<keyword evidence="3" id="KW-1185">Reference proteome</keyword>
<feature type="domain" description="Reverse transcriptase/retrotransposon-derived protein RNase H-like" evidence="1">
    <location>
        <begin position="2"/>
        <end position="67"/>
    </location>
</feature>
<evidence type="ECO:0000313" key="2">
    <source>
        <dbReference type="EMBL" id="KAL1554227.1"/>
    </source>
</evidence>
<dbReference type="InterPro" id="IPR043502">
    <property type="entry name" value="DNA/RNA_pol_sf"/>
</dbReference>
<comment type="caution">
    <text evidence="2">The sequence shown here is derived from an EMBL/GenBank/DDBJ whole genome shotgun (WGS) entry which is preliminary data.</text>
</comment>
<dbReference type="InterPro" id="IPR051320">
    <property type="entry name" value="Viral_Replic_Matur_Polypro"/>
</dbReference>
<dbReference type="PANTHER" id="PTHR33064:SF37">
    <property type="entry name" value="RIBONUCLEASE H"/>
    <property type="match status" value="1"/>
</dbReference>
<dbReference type="EMBL" id="JBEAFC010000006">
    <property type="protein sequence ID" value="KAL1554227.1"/>
    <property type="molecule type" value="Genomic_DNA"/>
</dbReference>
<protein>
    <recommendedName>
        <fullName evidence="1">Reverse transcriptase/retrotransposon-derived protein RNase H-like domain-containing protein</fullName>
    </recommendedName>
</protein>
<dbReference type="Pfam" id="PF17919">
    <property type="entry name" value="RT_RNaseH_2"/>
    <property type="match status" value="1"/>
</dbReference>
<dbReference type="SUPFAM" id="SSF56672">
    <property type="entry name" value="DNA/RNA polymerases"/>
    <property type="match status" value="1"/>
</dbReference>
<evidence type="ECO:0000259" key="1">
    <source>
        <dbReference type="Pfam" id="PF17919"/>
    </source>
</evidence>
<proteinExistence type="predicted"/>
<dbReference type="PANTHER" id="PTHR33064">
    <property type="entry name" value="POL PROTEIN"/>
    <property type="match status" value="1"/>
</dbReference>
<dbReference type="AlphaFoldDB" id="A0ABD1HCS3"/>
<reference evidence="2 3" key="1">
    <citation type="submission" date="2024-06" db="EMBL/GenBank/DDBJ databases">
        <title>A chromosome level genome sequence of Diviner's sage (Salvia divinorum).</title>
        <authorList>
            <person name="Ford S.A."/>
            <person name="Ro D.-K."/>
            <person name="Ness R.W."/>
            <person name="Phillips M.A."/>
        </authorList>
    </citation>
    <scope>NUCLEOTIDE SEQUENCE [LARGE SCALE GENOMIC DNA]</scope>
    <source>
        <strain evidence="2">SAF-2024a</strain>
        <tissue evidence="2">Leaf</tissue>
    </source>
</reference>
<accession>A0ABD1HCS3</accession>
<name>A0ABD1HCS3_SALDI</name>
<evidence type="ECO:0000313" key="3">
    <source>
        <dbReference type="Proteomes" id="UP001567538"/>
    </source>
</evidence>